<sequence length="113" mass="12888">MNLDGVSKHLLICNGKSCVKKGAEEVTDTIRGELNRLDLYKDILTTKTLCNGQCKYGPIAVLYPQGTWYKEMNKTKSEELVRQLKENDNVILNSKLYYYDGKSFKNHVGEIPL</sequence>
<protein>
    <submittedName>
        <fullName evidence="1">(2Fe-2S) ferredoxin domain-containing protein</fullName>
    </submittedName>
</protein>
<dbReference type="Proteomes" id="UP000626844">
    <property type="component" value="Unassembled WGS sequence"/>
</dbReference>
<name>A0A926NGP8_9BACI</name>
<gene>
    <name evidence="1" type="ORF">IC621_09555</name>
</gene>
<dbReference type="Gene3D" id="3.40.30.10">
    <property type="entry name" value="Glutaredoxin"/>
    <property type="match status" value="1"/>
</dbReference>
<evidence type="ECO:0000313" key="2">
    <source>
        <dbReference type="Proteomes" id="UP000626844"/>
    </source>
</evidence>
<organism evidence="1 2">
    <name type="scientific">Metabacillus arenae</name>
    <dbReference type="NCBI Taxonomy" id="2771434"/>
    <lineage>
        <taxon>Bacteria</taxon>
        <taxon>Bacillati</taxon>
        <taxon>Bacillota</taxon>
        <taxon>Bacilli</taxon>
        <taxon>Bacillales</taxon>
        <taxon>Bacillaceae</taxon>
        <taxon>Metabacillus</taxon>
    </lineage>
</organism>
<dbReference type="CDD" id="cd02980">
    <property type="entry name" value="TRX_Fd_family"/>
    <property type="match status" value="1"/>
</dbReference>
<proteinExistence type="predicted"/>
<evidence type="ECO:0000313" key="1">
    <source>
        <dbReference type="EMBL" id="MBD1380475.1"/>
    </source>
</evidence>
<accession>A0A926NGP8</accession>
<dbReference type="SUPFAM" id="SSF52833">
    <property type="entry name" value="Thioredoxin-like"/>
    <property type="match status" value="1"/>
</dbReference>
<keyword evidence="2" id="KW-1185">Reference proteome</keyword>
<comment type="caution">
    <text evidence="1">The sequence shown here is derived from an EMBL/GenBank/DDBJ whole genome shotgun (WGS) entry which is preliminary data.</text>
</comment>
<reference evidence="1" key="1">
    <citation type="submission" date="2020-09" db="EMBL/GenBank/DDBJ databases">
        <title>A novel bacterium of genus Bacillus, isolated from South China Sea.</title>
        <authorList>
            <person name="Huang H."/>
            <person name="Mo K."/>
            <person name="Hu Y."/>
        </authorList>
    </citation>
    <scope>NUCLEOTIDE SEQUENCE</scope>
    <source>
        <strain evidence="1">IB182487</strain>
    </source>
</reference>
<dbReference type="Pfam" id="PF01257">
    <property type="entry name" value="2Fe-2S_thioredx"/>
    <property type="match status" value="1"/>
</dbReference>
<dbReference type="EMBL" id="JACXAI010000010">
    <property type="protein sequence ID" value="MBD1380475.1"/>
    <property type="molecule type" value="Genomic_DNA"/>
</dbReference>
<dbReference type="AlphaFoldDB" id="A0A926NGP8"/>
<dbReference type="InterPro" id="IPR036249">
    <property type="entry name" value="Thioredoxin-like_sf"/>
</dbReference>
<dbReference type="RefSeq" id="WP_191158163.1">
    <property type="nucleotide sequence ID" value="NZ_JACXAI010000010.1"/>
</dbReference>